<dbReference type="Proteomes" id="UP001266305">
    <property type="component" value="Unassembled WGS sequence"/>
</dbReference>
<evidence type="ECO:0000256" key="1">
    <source>
        <dbReference type="SAM" id="MobiDB-lite"/>
    </source>
</evidence>
<evidence type="ECO:0000313" key="4">
    <source>
        <dbReference type="EMBL" id="KAK2086109.1"/>
    </source>
</evidence>
<dbReference type="EMBL" id="JASSZA010000020">
    <property type="protein sequence ID" value="KAK2086108.1"/>
    <property type="molecule type" value="Genomic_DNA"/>
</dbReference>
<evidence type="ECO:0000313" key="3">
    <source>
        <dbReference type="EMBL" id="KAK2086108.1"/>
    </source>
</evidence>
<gene>
    <name evidence="2" type="ORF">P7K49_035532</name>
    <name evidence="3" type="ORF">P7K49_035533</name>
    <name evidence="4" type="ORF">P7K49_035534</name>
    <name evidence="5" type="ORF">P7K49_035535</name>
    <name evidence="6" type="ORF">P7K49_035536</name>
    <name evidence="7" type="ORF">P7K49_035537</name>
</gene>
<name>A0ABQ9TNU4_SAGOE</name>
<dbReference type="EMBL" id="JASSZA010000020">
    <property type="protein sequence ID" value="KAK2086111.1"/>
    <property type="molecule type" value="Genomic_DNA"/>
</dbReference>
<evidence type="ECO:0000313" key="7">
    <source>
        <dbReference type="EMBL" id="KAK2086112.1"/>
    </source>
</evidence>
<dbReference type="EMBL" id="JASSZA010000020">
    <property type="protein sequence ID" value="KAK2086109.1"/>
    <property type="molecule type" value="Genomic_DNA"/>
</dbReference>
<sequence length="167" mass="17820">METLTDRQTDGQTDRQTDRPGDETERKVERGRPEREKVRESESQSARALEKEHSAMELGLARNRVAGPGCVERTSPPGGRRGAQRAQGARGLDLSGVLRTGVHAKWVATGIQAHGDDFPGGWPKRCPSFSRKKTARRPGAAASAGVCGTRCALPAPRPGLDAWGGAG</sequence>
<evidence type="ECO:0000313" key="8">
    <source>
        <dbReference type="Proteomes" id="UP001266305"/>
    </source>
</evidence>
<organism evidence="3 8">
    <name type="scientific">Saguinus oedipus</name>
    <name type="common">Cotton-top tamarin</name>
    <name type="synonym">Oedipomidas oedipus</name>
    <dbReference type="NCBI Taxonomy" id="9490"/>
    <lineage>
        <taxon>Eukaryota</taxon>
        <taxon>Metazoa</taxon>
        <taxon>Chordata</taxon>
        <taxon>Craniata</taxon>
        <taxon>Vertebrata</taxon>
        <taxon>Euteleostomi</taxon>
        <taxon>Mammalia</taxon>
        <taxon>Eutheria</taxon>
        <taxon>Euarchontoglires</taxon>
        <taxon>Primates</taxon>
        <taxon>Haplorrhini</taxon>
        <taxon>Platyrrhini</taxon>
        <taxon>Cebidae</taxon>
        <taxon>Callitrichinae</taxon>
        <taxon>Saguinus</taxon>
    </lineage>
</organism>
<accession>A0ABQ9TNU4</accession>
<evidence type="ECO:0000313" key="6">
    <source>
        <dbReference type="EMBL" id="KAK2086111.1"/>
    </source>
</evidence>
<dbReference type="EMBL" id="JASSZA010000020">
    <property type="protein sequence ID" value="KAK2086110.1"/>
    <property type="molecule type" value="Genomic_DNA"/>
</dbReference>
<proteinExistence type="predicted"/>
<dbReference type="EMBL" id="JASSZA010000020">
    <property type="protein sequence ID" value="KAK2086112.1"/>
    <property type="molecule type" value="Genomic_DNA"/>
</dbReference>
<protein>
    <submittedName>
        <fullName evidence="3">Uncharacterized protein</fullName>
    </submittedName>
</protein>
<evidence type="ECO:0000313" key="5">
    <source>
        <dbReference type="EMBL" id="KAK2086110.1"/>
    </source>
</evidence>
<feature type="region of interest" description="Disordered" evidence="1">
    <location>
        <begin position="1"/>
        <end position="89"/>
    </location>
</feature>
<dbReference type="EMBL" id="JASSZA010000020">
    <property type="protein sequence ID" value="KAK2086107.1"/>
    <property type="molecule type" value="Genomic_DNA"/>
</dbReference>
<feature type="compositionally biased region" description="Basic and acidic residues" evidence="1">
    <location>
        <begin position="1"/>
        <end position="55"/>
    </location>
</feature>
<reference evidence="3 8" key="1">
    <citation type="submission" date="2023-05" db="EMBL/GenBank/DDBJ databases">
        <title>B98-5 Cell Line De Novo Hybrid Assembly: An Optical Mapping Approach.</title>
        <authorList>
            <person name="Kananen K."/>
            <person name="Auerbach J.A."/>
            <person name="Kautto E."/>
            <person name="Blachly J.S."/>
        </authorList>
    </citation>
    <scope>NUCLEOTIDE SEQUENCE [LARGE SCALE GENOMIC DNA]</scope>
    <source>
        <strain evidence="3">B95-8</strain>
        <tissue evidence="3">Cell line</tissue>
    </source>
</reference>
<evidence type="ECO:0000313" key="2">
    <source>
        <dbReference type="EMBL" id="KAK2086107.1"/>
    </source>
</evidence>
<keyword evidence="8" id="KW-1185">Reference proteome</keyword>
<comment type="caution">
    <text evidence="3">The sequence shown here is derived from an EMBL/GenBank/DDBJ whole genome shotgun (WGS) entry which is preliminary data.</text>
</comment>